<dbReference type="InterPro" id="IPR027417">
    <property type="entry name" value="P-loop_NTPase"/>
</dbReference>
<dbReference type="GO" id="GO:0006281">
    <property type="term" value="P:DNA repair"/>
    <property type="evidence" value="ECO:0007669"/>
    <property type="project" value="UniProtKB-KW"/>
</dbReference>
<dbReference type="Proteomes" id="UP000298061">
    <property type="component" value="Unassembled WGS sequence"/>
</dbReference>
<name>A0A4Y9ZZ21_9AGAM</name>
<evidence type="ECO:0000256" key="1">
    <source>
        <dbReference type="RuleBase" id="RU363044"/>
    </source>
</evidence>
<proteinExistence type="inferred from homology"/>
<gene>
    <name evidence="3" type="ORF">EWM64_g4676</name>
</gene>
<comment type="cofactor">
    <cofactor evidence="1">
        <name>Mg(2+)</name>
        <dbReference type="ChEBI" id="CHEBI:18420"/>
    </cofactor>
</comment>
<sequence length="339" mass="36900">MNSIAGKQMHRCLPEHKPVVLDILNTEQQAIFDEVLANVRTSSPLLMFIDGKAGRGKTFLVNSLCDYLRAHNQIVLATATAAYAAQLYPGGRTTHSTFKVPVNEKSEMLDSPIQRNSPRAELLKAATLIIWDEAPMANKAVLSCVDDTLRRVMGNNIPFGGKILLLLGDFRQTCPVVRKGTRRQTVDASIRSCGLWDLFTVRRLTIPIRNAEDPAFAAFVDAIGDGAGPEIDLAALSLCSSTNDVIDFVYPGTTIFDPIAAVRQSILAVTNEQTDHYNSVILDRLPGPPRTYLAADSLKEANDAGMIPPEPVLDYIAHSSTPPEGTTSTTNVTFPEILL</sequence>
<dbReference type="AlphaFoldDB" id="A0A4Y9ZZ21"/>
<comment type="caution">
    <text evidence="3">The sequence shown here is derived from an EMBL/GenBank/DDBJ whole genome shotgun (WGS) entry which is preliminary data.</text>
</comment>
<keyword evidence="1" id="KW-0227">DNA damage</keyword>
<keyword evidence="4" id="KW-1185">Reference proteome</keyword>
<dbReference type="Gene3D" id="3.40.50.300">
    <property type="entry name" value="P-loop containing nucleotide triphosphate hydrolases"/>
    <property type="match status" value="1"/>
</dbReference>
<dbReference type="SUPFAM" id="SSF52540">
    <property type="entry name" value="P-loop containing nucleoside triphosphate hydrolases"/>
    <property type="match status" value="2"/>
</dbReference>
<dbReference type="PANTHER" id="PTHR10492:SF95">
    <property type="entry name" value="HELITRON HELICASE-LIKE DOMAIN-CONTAINING PROTEIN"/>
    <property type="match status" value="1"/>
</dbReference>
<keyword evidence="1" id="KW-0233">DNA recombination</keyword>
<dbReference type="Pfam" id="PF05970">
    <property type="entry name" value="PIF1"/>
    <property type="match status" value="1"/>
</dbReference>
<keyword evidence="1" id="KW-0347">Helicase</keyword>
<dbReference type="STRING" id="135208.A0A4Y9ZZ21"/>
<evidence type="ECO:0000313" key="3">
    <source>
        <dbReference type="EMBL" id="TFY79337.1"/>
    </source>
</evidence>
<reference evidence="3 4" key="1">
    <citation type="submission" date="2019-02" db="EMBL/GenBank/DDBJ databases">
        <title>Genome sequencing of the rare red list fungi Hericium alpestre (H. flagellum).</title>
        <authorList>
            <person name="Buettner E."/>
            <person name="Kellner H."/>
        </authorList>
    </citation>
    <scope>NUCLEOTIDE SEQUENCE [LARGE SCALE GENOMIC DNA]</scope>
    <source>
        <strain evidence="3 4">DSM 108284</strain>
    </source>
</reference>
<dbReference type="GO" id="GO:0005524">
    <property type="term" value="F:ATP binding"/>
    <property type="evidence" value="ECO:0007669"/>
    <property type="project" value="UniProtKB-KW"/>
</dbReference>
<accession>A0A4Y9ZZ21</accession>
<dbReference type="OrthoDB" id="3366231at2759"/>
<comment type="similarity">
    <text evidence="1">Belongs to the helicase family.</text>
</comment>
<organism evidence="3 4">
    <name type="scientific">Hericium alpestre</name>
    <dbReference type="NCBI Taxonomy" id="135208"/>
    <lineage>
        <taxon>Eukaryota</taxon>
        <taxon>Fungi</taxon>
        <taxon>Dikarya</taxon>
        <taxon>Basidiomycota</taxon>
        <taxon>Agaricomycotina</taxon>
        <taxon>Agaricomycetes</taxon>
        <taxon>Russulales</taxon>
        <taxon>Hericiaceae</taxon>
        <taxon>Hericium</taxon>
    </lineage>
</organism>
<protein>
    <recommendedName>
        <fullName evidence="1">ATP-dependent DNA helicase</fullName>
        <ecNumber evidence="1">5.6.2.3</ecNumber>
    </recommendedName>
</protein>
<comment type="catalytic activity">
    <reaction evidence="1">
        <text>ATP + H2O = ADP + phosphate + H(+)</text>
        <dbReference type="Rhea" id="RHEA:13065"/>
        <dbReference type="ChEBI" id="CHEBI:15377"/>
        <dbReference type="ChEBI" id="CHEBI:15378"/>
        <dbReference type="ChEBI" id="CHEBI:30616"/>
        <dbReference type="ChEBI" id="CHEBI:43474"/>
        <dbReference type="ChEBI" id="CHEBI:456216"/>
        <dbReference type="EC" id="5.6.2.3"/>
    </reaction>
</comment>
<feature type="domain" description="DNA helicase Pif1-like DEAD-box helicase" evidence="2">
    <location>
        <begin position="24"/>
        <end position="227"/>
    </location>
</feature>
<dbReference type="EMBL" id="SFCI01000519">
    <property type="protein sequence ID" value="TFY79337.1"/>
    <property type="molecule type" value="Genomic_DNA"/>
</dbReference>
<dbReference type="PANTHER" id="PTHR10492">
    <property type="match status" value="1"/>
</dbReference>
<dbReference type="GO" id="GO:0016887">
    <property type="term" value="F:ATP hydrolysis activity"/>
    <property type="evidence" value="ECO:0007669"/>
    <property type="project" value="RHEA"/>
</dbReference>
<dbReference type="GO" id="GO:0043139">
    <property type="term" value="F:5'-3' DNA helicase activity"/>
    <property type="evidence" value="ECO:0007669"/>
    <property type="project" value="UniProtKB-EC"/>
</dbReference>
<dbReference type="GO" id="GO:0006310">
    <property type="term" value="P:DNA recombination"/>
    <property type="evidence" value="ECO:0007669"/>
    <property type="project" value="UniProtKB-KW"/>
</dbReference>
<evidence type="ECO:0000259" key="2">
    <source>
        <dbReference type="Pfam" id="PF05970"/>
    </source>
</evidence>
<keyword evidence="1" id="KW-0234">DNA repair</keyword>
<keyword evidence="1" id="KW-0378">Hydrolase</keyword>
<keyword evidence="1" id="KW-0067">ATP-binding</keyword>
<keyword evidence="1" id="KW-0547">Nucleotide-binding</keyword>
<dbReference type="GO" id="GO:0000723">
    <property type="term" value="P:telomere maintenance"/>
    <property type="evidence" value="ECO:0007669"/>
    <property type="project" value="InterPro"/>
</dbReference>
<dbReference type="EC" id="5.6.2.3" evidence="1"/>
<dbReference type="InterPro" id="IPR010285">
    <property type="entry name" value="DNA_helicase_pif1-like_DEAD"/>
</dbReference>
<evidence type="ECO:0000313" key="4">
    <source>
        <dbReference type="Proteomes" id="UP000298061"/>
    </source>
</evidence>